<gene>
    <name evidence="4" type="primary">porU</name>
    <name evidence="4" type="ORF">HUW51_02890</name>
</gene>
<keyword evidence="5" id="KW-1185">Reference proteome</keyword>
<feature type="domain" description="Gingipain" evidence="3">
    <location>
        <begin position="418"/>
        <end position="794"/>
    </location>
</feature>
<dbReference type="InterPro" id="IPR001769">
    <property type="entry name" value="Gingipain"/>
</dbReference>
<dbReference type="EMBL" id="CP055156">
    <property type="protein sequence ID" value="QNF31720.1"/>
    <property type="molecule type" value="Genomic_DNA"/>
</dbReference>
<protein>
    <submittedName>
        <fullName evidence="4">Type IX secretion system sortase PorU</fullName>
    </submittedName>
</protein>
<sequence>MLKSLFSFLLFWLSLSAFGQTAPHPQPILRRYADGSVLRTGEWYKIGVTTSGLYKLDKAALQKTGISTTNLSPQFIRLFGNGGGMLPQLNATPRTDDLVENAIYVAGETDGKFDDGDYVLFYAQGPHTWELEANKQTFRHQYNIYSDTAYYFLQVGQTAGLRVQNQALVTGATVTITSYQERLFHEDDLKNKLLSGRQWLGEEFSSFTLSRDFIFPVPAILPESIIQVKAAVVGDAPSNTSFNLKLNDTALGTIHVAGRGNFDYHPVGVFQVSTFEQNSSAVPFTNELKVNVTYNTAGNAAALGYLDYLEILMEAPLKLSGNQTLFRSLQNIYPGAVSSFTIGNMPPEAVVWDVTNPTQPQSLSLTHNGSEATFTTATDSLKEFIAFTGQDFPAPSFTGKVINQNLHELNKDGKLNLVIVTHPHFLPQAERLATHRQTHDNLQAKVVTTNQIYNEFSSGAQDVTAIRDFMKMLYDRKNAETPLYLLLFGDASYDYKAANTNNPANRTVNNTNYVPVYQSRESLDPLESYSSEDYYGFLDDNEGFWDETNFSNPDLLDIGIGRLPVRTLQEAEIIVNKLIHYNDPKTFGNWRNRLLLVADDGDGNEHLRDAEFLADYMKANHPGYNLRKIYLDMFKQENNASGQVSSEASASIDQGLNQGALLVNYTGHGSETTLAQEKIVTIPQINNWQNKDKLTFLVTATCEFGRYDDPARASGAEQALLNANGGAIGLISTTRPVYAGGNRVLNKNFFEYAFTPMNGQMPRLGDVLRLTKNSSLSQVNNRNFALLCDPSMRLAYPALQVSLDKVNNRVVTTGIDTLKALSTITLTGSIKDLNNTVATNFNGRVQTTVFEKETQINTLGDESANGVSNVRAVQIRENIIYDGIASVRDGLFSVTFMVPKDIAYNLGKGKISFYAYSDSGDAHGVYTDVIVGGASSTSPPDTKPPTIRLFMDDESFVSGGLTGTNTTLIAHIADESGINTTGVGIGHEITAILDNNKSKPISLNNYYTAEIDNYKAGQVRYPFTNLSVGEHTLTVKAWDNYNNSAESEIELIVASSEKLVLDQVFNFPNPVQDQTTFQFNHNRAGEDLDIKINIFNSTGSLIKTVTGTSFASKPQLKAISWNGLNENNQAISKGLYIYVLHVRSKRDGSEASKTQKLILLK</sequence>
<evidence type="ECO:0000256" key="1">
    <source>
        <dbReference type="ARBA" id="ARBA00022729"/>
    </source>
</evidence>
<evidence type="ECO:0000259" key="3">
    <source>
        <dbReference type="Pfam" id="PF01364"/>
    </source>
</evidence>
<dbReference type="GO" id="GO:0006508">
    <property type="term" value="P:proteolysis"/>
    <property type="evidence" value="ECO:0007669"/>
    <property type="project" value="InterPro"/>
</dbReference>
<dbReference type="Gene3D" id="3.40.50.1460">
    <property type="match status" value="1"/>
</dbReference>
<dbReference type="GO" id="GO:0008234">
    <property type="term" value="F:cysteine-type peptidase activity"/>
    <property type="evidence" value="ECO:0007669"/>
    <property type="project" value="InterPro"/>
</dbReference>
<feature type="chain" id="PRO_5028938879" evidence="2">
    <location>
        <begin position="20"/>
        <end position="1161"/>
    </location>
</feature>
<dbReference type="AlphaFoldDB" id="A0A7G7G3I6"/>
<reference evidence="4 5" key="1">
    <citation type="journal article" date="2018" name="Int. J. Syst. Evol. Microbiol.">
        <title>Adhaeribacter swui sp. nov., isolated from wet mud.</title>
        <authorList>
            <person name="Kim D.U."/>
            <person name="Kim K.W."/>
            <person name="Kang M.S."/>
            <person name="Kim J.Y."/>
            <person name="Jang J.H."/>
            <person name="Kim M.K."/>
        </authorList>
    </citation>
    <scope>NUCLEOTIDE SEQUENCE [LARGE SCALE GENOMIC DNA]</scope>
    <source>
        <strain evidence="4 5">KCTC 52873</strain>
    </source>
</reference>
<evidence type="ECO:0000313" key="5">
    <source>
        <dbReference type="Proteomes" id="UP000515237"/>
    </source>
</evidence>
<dbReference type="Gene3D" id="3.40.50.10390">
    <property type="entry name" value="Gingipain r, domain 1"/>
    <property type="match status" value="1"/>
</dbReference>
<dbReference type="RefSeq" id="WP_185272507.1">
    <property type="nucleotide sequence ID" value="NZ_CP055156.1"/>
</dbReference>
<feature type="signal peptide" evidence="2">
    <location>
        <begin position="1"/>
        <end position="19"/>
    </location>
</feature>
<accession>A0A7G7G3I6</accession>
<proteinExistence type="predicted"/>
<dbReference type="KEGG" id="aswu:HUW51_02890"/>
<name>A0A7G7G3I6_9BACT</name>
<dbReference type="Proteomes" id="UP000515237">
    <property type="component" value="Chromosome"/>
</dbReference>
<evidence type="ECO:0000256" key="2">
    <source>
        <dbReference type="SAM" id="SignalP"/>
    </source>
</evidence>
<dbReference type="InterPro" id="IPR029031">
    <property type="entry name" value="Gingipain_N_sf"/>
</dbReference>
<organism evidence="4 5">
    <name type="scientific">Adhaeribacter swui</name>
    <dbReference type="NCBI Taxonomy" id="2086471"/>
    <lineage>
        <taxon>Bacteria</taxon>
        <taxon>Pseudomonadati</taxon>
        <taxon>Bacteroidota</taxon>
        <taxon>Cytophagia</taxon>
        <taxon>Cytophagales</taxon>
        <taxon>Hymenobacteraceae</taxon>
        <taxon>Adhaeribacter</taxon>
    </lineage>
</organism>
<dbReference type="Pfam" id="PF01364">
    <property type="entry name" value="Peptidase_C25"/>
    <property type="match status" value="1"/>
</dbReference>
<dbReference type="SUPFAM" id="SSF52129">
    <property type="entry name" value="Caspase-like"/>
    <property type="match status" value="1"/>
</dbReference>
<dbReference type="InterPro" id="IPR029030">
    <property type="entry name" value="Caspase-like_dom_sf"/>
</dbReference>
<keyword evidence="1 2" id="KW-0732">Signal</keyword>
<dbReference type="NCBIfam" id="NF033707">
    <property type="entry name" value="T9SS_sortase"/>
    <property type="match status" value="1"/>
</dbReference>
<evidence type="ECO:0000313" key="4">
    <source>
        <dbReference type="EMBL" id="QNF31720.1"/>
    </source>
</evidence>
<dbReference type="CDD" id="cd02258">
    <property type="entry name" value="Peptidase_C25_N"/>
    <property type="match status" value="1"/>
</dbReference>
<dbReference type="Gene3D" id="2.60.40.4070">
    <property type="match status" value="1"/>
</dbReference>